<accession>E9D5Y9</accession>
<evidence type="ECO:0000313" key="2">
    <source>
        <dbReference type="Proteomes" id="UP000002497"/>
    </source>
</evidence>
<dbReference type="AlphaFoldDB" id="E9D5Y9"/>
<dbReference type="VEuPathDB" id="FungiDB:CPSG_05019"/>
<dbReference type="Proteomes" id="UP000002497">
    <property type="component" value="Unassembled WGS sequence"/>
</dbReference>
<name>E9D5Y9_COCPS</name>
<keyword evidence="2" id="KW-1185">Reference proteome</keyword>
<proteinExistence type="predicted"/>
<gene>
    <name evidence="1" type="ORF">CPSG_05019</name>
</gene>
<dbReference type="EMBL" id="GL636492">
    <property type="protein sequence ID" value="EFW18333.1"/>
    <property type="molecule type" value="Genomic_DNA"/>
</dbReference>
<sequence length="92" mass="10431">MEKLYVRLRCRASNPPPPARCGPGFNCVLLKPSQWPLLGTSWVSTSHPTPWMAASWERSECRANRSLGGWASDCLSSEPGRLPWPLRRLQRQ</sequence>
<protein>
    <submittedName>
        <fullName evidence="1">Uncharacterized protein</fullName>
    </submittedName>
</protein>
<dbReference type="HOGENOM" id="CLU_2413109_0_0_1"/>
<reference evidence="2" key="1">
    <citation type="journal article" date="2010" name="Genome Res.">
        <title>Population genomic sequencing of Coccidioides fungi reveals recent hybridization and transposon control.</title>
        <authorList>
            <person name="Neafsey D.E."/>
            <person name="Barker B.M."/>
            <person name="Sharpton T.J."/>
            <person name="Stajich J.E."/>
            <person name="Park D.J."/>
            <person name="Whiston E."/>
            <person name="Hung C.-Y."/>
            <person name="McMahan C."/>
            <person name="White J."/>
            <person name="Sykes S."/>
            <person name="Heiman D."/>
            <person name="Young S."/>
            <person name="Zeng Q."/>
            <person name="Abouelleil A."/>
            <person name="Aftuck L."/>
            <person name="Bessette D."/>
            <person name="Brown A."/>
            <person name="FitzGerald M."/>
            <person name="Lui A."/>
            <person name="Macdonald J.P."/>
            <person name="Priest M."/>
            <person name="Orbach M.J."/>
            <person name="Galgiani J.N."/>
            <person name="Kirkland T.N."/>
            <person name="Cole G.T."/>
            <person name="Birren B.W."/>
            <person name="Henn M.R."/>
            <person name="Taylor J.W."/>
            <person name="Rounsley S.D."/>
        </authorList>
    </citation>
    <scope>NUCLEOTIDE SEQUENCE [LARGE SCALE GENOMIC DNA]</scope>
    <source>
        <strain evidence="2">RMSCC 757 / Silveira</strain>
    </source>
</reference>
<reference evidence="2" key="2">
    <citation type="submission" date="2010-03" db="EMBL/GenBank/DDBJ databases">
        <title>The genome sequence of Coccidioides posadasii strain Silveira.</title>
        <authorList>
            <consortium name="The Broad Institute Genome Sequencing Center for Infectious Disease"/>
            <person name="Neafsey D."/>
            <person name="Orbach M."/>
            <person name="Henn M.R."/>
            <person name="Cole G.T."/>
            <person name="Galgiani J."/>
            <person name="Gardner M.J."/>
            <person name="Kirkland T.N."/>
            <person name="Taylor J.W."/>
            <person name="Young S.K."/>
            <person name="Zeng Q."/>
            <person name="Koehrsen M."/>
            <person name="Alvarado L."/>
            <person name="Berlin A."/>
            <person name="Borenstein D."/>
            <person name="Chapman S.B."/>
            <person name="Chen Z."/>
            <person name="Engels R."/>
            <person name="Freedman E."/>
            <person name="Gellesch M."/>
            <person name="Goldberg J."/>
            <person name="Griggs A."/>
            <person name="Gujja S."/>
            <person name="Heilman E."/>
            <person name="Heiman D."/>
            <person name="Howarth C."/>
            <person name="Jen D."/>
            <person name="Larson L."/>
            <person name="Mehta T."/>
            <person name="Neiman D."/>
            <person name="Park D."/>
            <person name="Pearson M."/>
            <person name="Richards J."/>
            <person name="Roberts A."/>
            <person name="Saif S."/>
            <person name="Shea T."/>
            <person name="Shenoy N."/>
            <person name="Sisk P."/>
            <person name="Stolte C."/>
            <person name="Sykes S."/>
            <person name="Walk T."/>
            <person name="White J."/>
            <person name="Yandava C."/>
            <person name="Haas B."/>
            <person name="Nusbaum C."/>
            <person name="Birren B."/>
        </authorList>
    </citation>
    <scope>NUCLEOTIDE SEQUENCE [LARGE SCALE GENOMIC DNA]</scope>
    <source>
        <strain evidence="2">RMSCC 757 / Silveira</strain>
    </source>
</reference>
<evidence type="ECO:0000313" key="1">
    <source>
        <dbReference type="EMBL" id="EFW18333.1"/>
    </source>
</evidence>
<organism evidence="2">
    <name type="scientific">Coccidioides posadasii (strain RMSCC 757 / Silveira)</name>
    <name type="common">Valley fever fungus</name>
    <dbReference type="NCBI Taxonomy" id="443226"/>
    <lineage>
        <taxon>Eukaryota</taxon>
        <taxon>Fungi</taxon>
        <taxon>Dikarya</taxon>
        <taxon>Ascomycota</taxon>
        <taxon>Pezizomycotina</taxon>
        <taxon>Eurotiomycetes</taxon>
        <taxon>Eurotiomycetidae</taxon>
        <taxon>Onygenales</taxon>
        <taxon>Onygenaceae</taxon>
        <taxon>Coccidioides</taxon>
    </lineage>
</organism>